<proteinExistence type="predicted"/>
<comment type="caution">
    <text evidence="2">The sequence shown here is derived from an EMBL/GenBank/DDBJ whole genome shotgun (WGS) entry which is preliminary data.</text>
</comment>
<feature type="transmembrane region" description="Helical" evidence="1">
    <location>
        <begin position="172"/>
        <end position="195"/>
    </location>
</feature>
<dbReference type="AlphaFoldDB" id="A0A1F6AI92"/>
<feature type="transmembrane region" description="Helical" evidence="1">
    <location>
        <begin position="274"/>
        <end position="301"/>
    </location>
</feature>
<evidence type="ECO:0000256" key="1">
    <source>
        <dbReference type="SAM" id="Phobius"/>
    </source>
</evidence>
<keyword evidence="1" id="KW-1133">Transmembrane helix</keyword>
<keyword evidence="1" id="KW-0812">Transmembrane</keyword>
<name>A0A1F6AI92_9BACT</name>
<accession>A0A1F6AI92</accession>
<evidence type="ECO:0000313" key="3">
    <source>
        <dbReference type="Proteomes" id="UP000178759"/>
    </source>
</evidence>
<feature type="transmembrane region" description="Helical" evidence="1">
    <location>
        <begin position="143"/>
        <end position="160"/>
    </location>
</feature>
<dbReference type="EMBL" id="MFJV01000001">
    <property type="protein sequence ID" value="OGG24434.1"/>
    <property type="molecule type" value="Genomic_DNA"/>
</dbReference>
<keyword evidence="1" id="KW-0472">Membrane</keyword>
<evidence type="ECO:0000313" key="2">
    <source>
        <dbReference type="EMBL" id="OGG24434.1"/>
    </source>
</evidence>
<protein>
    <recommendedName>
        <fullName evidence="4">Membrane protein 6-pyruvoyl-tetrahydropterin synthase-related domain-containing protein</fullName>
    </recommendedName>
</protein>
<reference evidence="2 3" key="1">
    <citation type="journal article" date="2016" name="Nat. Commun.">
        <title>Thousands of microbial genomes shed light on interconnected biogeochemical processes in an aquifer system.</title>
        <authorList>
            <person name="Anantharaman K."/>
            <person name="Brown C.T."/>
            <person name="Hug L.A."/>
            <person name="Sharon I."/>
            <person name="Castelle C.J."/>
            <person name="Probst A.J."/>
            <person name="Thomas B.C."/>
            <person name="Singh A."/>
            <person name="Wilkins M.J."/>
            <person name="Karaoz U."/>
            <person name="Brodie E.L."/>
            <person name="Williams K.H."/>
            <person name="Hubbard S.S."/>
            <person name="Banfield J.F."/>
        </authorList>
    </citation>
    <scope>NUCLEOTIDE SEQUENCE [LARGE SCALE GENOMIC DNA]</scope>
</reference>
<gene>
    <name evidence="2" type="ORF">A3A79_04595</name>
</gene>
<sequence length="519" mass="57801">MKRHILPILFILILSWWAIRPLITAGFFPMHDDTQVGRVVVMGNALRNGQFPVRWVSDLGYGYGYPIFNFYGPLPYYVGGLLYAIGFSGLTATKIMFALGILLPALTTYIALFPFVGRLGATVGSVFYLYAPYHAVQMYVRGAVGEFWTLIFFPLILFGIQKKSGIIGGIGLAGVILSHTLLGYATTLFLIVGLIFKKYHVSLLLLGLGLSAFFWLPAITEMRYTNVAAQIGPTANFADHFVCPGELWSSPWGFGGSSPGCLDGISFKLGKIHIIAAAVGLVVRPLWAGLLIVVLSIFFLLPQSEFIWRSIPGFSYLQYPWRFLTLATFGLSILSANAIAISRYFFIRWGIGTTLIVFVIMLEAKWFAPQFTYAKPAADFETTEELRYRVSKISDEYLPPDIIRPTNVTGIAGAAIRETGELEVGTDIDKETYKKFQLFSKGSRKITVARAYFPGWHYLVNGKETIEYLDRGLPVLSIPEGESVVEMRFTNTPIRTLANTVTLLVIVWLIYTYGKKTHA</sequence>
<evidence type="ECO:0008006" key="4">
    <source>
        <dbReference type="Google" id="ProtNLM"/>
    </source>
</evidence>
<dbReference type="Proteomes" id="UP000178759">
    <property type="component" value="Unassembled WGS sequence"/>
</dbReference>
<feature type="transmembrane region" description="Helical" evidence="1">
    <location>
        <begin position="321"/>
        <end position="339"/>
    </location>
</feature>
<feature type="transmembrane region" description="Helical" evidence="1">
    <location>
        <begin position="346"/>
        <end position="368"/>
    </location>
</feature>
<feature type="transmembrane region" description="Helical" evidence="1">
    <location>
        <begin position="201"/>
        <end position="219"/>
    </location>
</feature>
<organism evidence="2 3">
    <name type="scientific">Candidatus Gottesmanbacteria bacterium RIFCSPLOWO2_01_FULL_43_11b</name>
    <dbReference type="NCBI Taxonomy" id="1798392"/>
    <lineage>
        <taxon>Bacteria</taxon>
        <taxon>Candidatus Gottesmaniibacteriota</taxon>
    </lineage>
</organism>
<dbReference type="STRING" id="1798392.A3A79_04595"/>
<feature type="transmembrane region" description="Helical" evidence="1">
    <location>
        <begin position="496"/>
        <end position="514"/>
    </location>
</feature>